<keyword evidence="9" id="KW-0677">Repeat</keyword>
<dbReference type="SUPFAM" id="SSF75712">
    <property type="entry name" value="Rad50 coiled-coil Zn hook"/>
    <property type="match status" value="1"/>
</dbReference>
<dbReference type="Pfam" id="PF23419">
    <property type="entry name" value="WD40_RFWD3"/>
    <property type="match status" value="1"/>
</dbReference>
<keyword evidence="10" id="KW-0227">DNA damage</keyword>
<name>A0A162TKH7_PHYB8</name>
<keyword evidence="6" id="KW-0853">WD repeat</keyword>
<dbReference type="EMBL" id="KV440992">
    <property type="protein sequence ID" value="OAD69302.1"/>
    <property type="molecule type" value="Genomic_DNA"/>
</dbReference>
<accession>A0A162TKH7</accession>
<evidence type="ECO:0000256" key="14">
    <source>
        <dbReference type="ARBA" id="ARBA00023204"/>
    </source>
</evidence>
<dbReference type="STRING" id="763407.A0A162TKH7"/>
<keyword evidence="20" id="KW-1185">Reference proteome</keyword>
<dbReference type="SUPFAM" id="SSF50978">
    <property type="entry name" value="WD40 repeat-like"/>
    <property type="match status" value="1"/>
</dbReference>
<dbReference type="VEuPathDB" id="FungiDB:PHYBLDRAFT_182919"/>
<evidence type="ECO:0000256" key="6">
    <source>
        <dbReference type="ARBA" id="ARBA00022574"/>
    </source>
</evidence>
<dbReference type="InterPro" id="IPR037381">
    <property type="entry name" value="RFWD3"/>
</dbReference>
<proteinExistence type="predicted"/>
<keyword evidence="7" id="KW-0808">Transferase</keyword>
<dbReference type="Gene3D" id="3.30.40.10">
    <property type="entry name" value="Zinc/RING finger domain, C3HC4 (zinc finger)"/>
    <property type="match status" value="1"/>
</dbReference>
<dbReference type="InterPro" id="IPR018957">
    <property type="entry name" value="Znf_C3HC4_RING-type"/>
</dbReference>
<evidence type="ECO:0000256" key="4">
    <source>
        <dbReference type="ARBA" id="ARBA00012483"/>
    </source>
</evidence>
<evidence type="ECO:0000256" key="8">
    <source>
        <dbReference type="ARBA" id="ARBA00022723"/>
    </source>
</evidence>
<dbReference type="GeneID" id="28999599"/>
<evidence type="ECO:0000259" key="18">
    <source>
        <dbReference type="PROSITE" id="PS50089"/>
    </source>
</evidence>
<keyword evidence="5" id="KW-0963">Cytoplasm</keyword>
<evidence type="ECO:0000256" key="10">
    <source>
        <dbReference type="ARBA" id="ARBA00022763"/>
    </source>
</evidence>
<evidence type="ECO:0000256" key="5">
    <source>
        <dbReference type="ARBA" id="ARBA00022490"/>
    </source>
</evidence>
<reference evidence="20" key="1">
    <citation type="submission" date="2015-06" db="EMBL/GenBank/DDBJ databases">
        <title>Expansion of signal transduction pathways in fungi by whole-genome duplication.</title>
        <authorList>
            <consortium name="DOE Joint Genome Institute"/>
            <person name="Corrochano L.M."/>
            <person name="Kuo A."/>
            <person name="Marcet-Houben M."/>
            <person name="Polaino S."/>
            <person name="Salamov A."/>
            <person name="Villalobos J.M."/>
            <person name="Alvarez M.I."/>
            <person name="Avalos J."/>
            <person name="Benito E.P."/>
            <person name="Benoit I."/>
            <person name="Burger G."/>
            <person name="Camino L.P."/>
            <person name="Canovas D."/>
            <person name="Cerda-Olmedo E."/>
            <person name="Cheng J.-F."/>
            <person name="Dominguez A."/>
            <person name="Elias M."/>
            <person name="Eslava A.P."/>
            <person name="Glaser F."/>
            <person name="Grimwood J."/>
            <person name="Gutierrez G."/>
            <person name="Heitman J."/>
            <person name="Henrissat B."/>
            <person name="Iturriaga E.A."/>
            <person name="Lang B.F."/>
            <person name="Lavin J.L."/>
            <person name="Lee S."/>
            <person name="Li W."/>
            <person name="Lindquist E."/>
            <person name="Lopez-Garcia S."/>
            <person name="Luque E.M."/>
            <person name="Marcos A.T."/>
            <person name="Martin J."/>
            <person name="McCluskey K."/>
            <person name="Medina H.R."/>
            <person name="Miralles-Duran A."/>
            <person name="Miyazaki A."/>
            <person name="Munoz-Torres E."/>
            <person name="Oguiza J.A."/>
            <person name="Ohm R."/>
            <person name="Olmedo M."/>
            <person name="Orejas M."/>
            <person name="Ortiz-Castellanos L."/>
            <person name="Pisabarro A.G."/>
            <person name="Rodriguez-Romero J."/>
            <person name="Ruiz-Herrera J."/>
            <person name="Ruiz-Vazquez R."/>
            <person name="Sanz C."/>
            <person name="Schackwitz W."/>
            <person name="Schmutz J."/>
            <person name="Shahriari M."/>
            <person name="Shelest E."/>
            <person name="Silva-Franco F."/>
            <person name="Soanes D."/>
            <person name="Syed K."/>
            <person name="Tagua V.G."/>
            <person name="Talbot N.J."/>
            <person name="Thon M."/>
            <person name="De vries R.P."/>
            <person name="Wiebenga A."/>
            <person name="Yadav J.S."/>
            <person name="Braun E.L."/>
            <person name="Baker S."/>
            <person name="Garre V."/>
            <person name="Horwitz B."/>
            <person name="Torres-Martinez S."/>
            <person name="Idnurm A."/>
            <person name="Herrera-Estrella A."/>
            <person name="Gabaldon T."/>
            <person name="Grigoriev I.V."/>
        </authorList>
    </citation>
    <scope>NUCLEOTIDE SEQUENCE [LARGE SCALE GENOMIC DNA]</scope>
    <source>
        <strain evidence="20">NRRL 1555(-)</strain>
    </source>
</reference>
<keyword evidence="11 17" id="KW-0863">Zinc-finger</keyword>
<dbReference type="Pfam" id="PF00097">
    <property type="entry name" value="zf-C3HC4"/>
    <property type="match status" value="1"/>
</dbReference>
<dbReference type="PANTHER" id="PTHR16047:SF7">
    <property type="entry name" value="E3 UBIQUITIN-PROTEIN LIGASE RFWD3"/>
    <property type="match status" value="1"/>
</dbReference>
<dbReference type="GO" id="GO:0008270">
    <property type="term" value="F:zinc ion binding"/>
    <property type="evidence" value="ECO:0007669"/>
    <property type="project" value="UniProtKB-KW"/>
</dbReference>
<evidence type="ECO:0000256" key="7">
    <source>
        <dbReference type="ARBA" id="ARBA00022679"/>
    </source>
</evidence>
<dbReference type="InterPro" id="IPR056527">
    <property type="entry name" value="WD40_RFWD3"/>
</dbReference>
<evidence type="ECO:0000256" key="13">
    <source>
        <dbReference type="ARBA" id="ARBA00022833"/>
    </source>
</evidence>
<comment type="pathway">
    <text evidence="3">Protein modification; protein ubiquitination.</text>
</comment>
<protein>
    <recommendedName>
        <fullName evidence="4">RING-type E3 ubiquitin transferase</fullName>
        <ecNumber evidence="4">2.3.2.27</ecNumber>
    </recommendedName>
</protein>
<keyword evidence="15" id="KW-0539">Nucleus</keyword>
<evidence type="ECO:0000256" key="12">
    <source>
        <dbReference type="ARBA" id="ARBA00022786"/>
    </source>
</evidence>
<evidence type="ECO:0000313" key="20">
    <source>
        <dbReference type="Proteomes" id="UP000077315"/>
    </source>
</evidence>
<dbReference type="InterPro" id="IPR036322">
    <property type="entry name" value="WD40_repeat_dom_sf"/>
</dbReference>
<dbReference type="InterPro" id="IPR015943">
    <property type="entry name" value="WD40/YVTN_repeat-like_dom_sf"/>
</dbReference>
<dbReference type="GO" id="GO:0061630">
    <property type="term" value="F:ubiquitin protein ligase activity"/>
    <property type="evidence" value="ECO:0007669"/>
    <property type="project" value="UniProtKB-EC"/>
</dbReference>
<evidence type="ECO:0000256" key="3">
    <source>
        <dbReference type="ARBA" id="ARBA00004906"/>
    </source>
</evidence>
<evidence type="ECO:0000256" key="9">
    <source>
        <dbReference type="ARBA" id="ARBA00022737"/>
    </source>
</evidence>
<dbReference type="GO" id="GO:0036297">
    <property type="term" value="P:interstrand cross-link repair"/>
    <property type="evidence" value="ECO:0007669"/>
    <property type="project" value="InterPro"/>
</dbReference>
<evidence type="ECO:0000256" key="17">
    <source>
        <dbReference type="PROSITE-ProRule" id="PRU00175"/>
    </source>
</evidence>
<evidence type="ECO:0000256" key="11">
    <source>
        <dbReference type="ARBA" id="ARBA00022771"/>
    </source>
</evidence>
<gene>
    <name evidence="19" type="ORF">PHYBLDRAFT_182919</name>
</gene>
<evidence type="ECO:0000256" key="15">
    <source>
        <dbReference type="ARBA" id="ARBA00023242"/>
    </source>
</evidence>
<dbReference type="SUPFAM" id="SSF57850">
    <property type="entry name" value="RING/U-box"/>
    <property type="match status" value="1"/>
</dbReference>
<dbReference type="PANTHER" id="PTHR16047">
    <property type="entry name" value="RFWD3 PROTEIN"/>
    <property type="match status" value="1"/>
</dbReference>
<dbReference type="RefSeq" id="XP_018287342.1">
    <property type="nucleotide sequence ID" value="XM_018438693.1"/>
</dbReference>
<comment type="catalytic activity">
    <reaction evidence="1">
        <text>S-ubiquitinyl-[E2 ubiquitin-conjugating enzyme]-L-cysteine + [acceptor protein]-L-lysine = [E2 ubiquitin-conjugating enzyme]-L-cysteine + N(6)-ubiquitinyl-[acceptor protein]-L-lysine.</text>
        <dbReference type="EC" id="2.3.2.27"/>
    </reaction>
</comment>
<dbReference type="InterPro" id="IPR013083">
    <property type="entry name" value="Znf_RING/FYVE/PHD"/>
</dbReference>
<dbReference type="GO" id="GO:0016567">
    <property type="term" value="P:protein ubiquitination"/>
    <property type="evidence" value="ECO:0007669"/>
    <property type="project" value="InterPro"/>
</dbReference>
<dbReference type="InParanoid" id="A0A162TKH7"/>
<keyword evidence="14" id="KW-0234">DNA repair</keyword>
<comment type="subcellular location">
    <subcellularLocation>
        <location evidence="2">Cytoplasm</location>
    </subcellularLocation>
    <subcellularLocation>
        <location evidence="16">Nucleus</location>
        <location evidence="16">Nuclear body</location>
    </subcellularLocation>
</comment>
<keyword evidence="12" id="KW-0833">Ubl conjugation pathway</keyword>
<sequence length="541" mass="60631">MSSEGSSENPNIQLANYSQPTTFTVDTASRNSLAEAEQDFQDPININIHKRQKIDHPNDGQPVQDSNEFATECSLCQKNWTNSGPHIIVSLKCGHLFGKSCISQYIRAGICKSNVKGTRSMCPTCGEPAKKHHIQNIWPSKVIPHDPKELNRLKQEINVLQEIISFQEEELALSTKTYQRACKVLSQYKLPIPQNNEPVNPEKDDLKIDKIQDSRLFAPWSSSSLSPNRNSCRVMAMDSRDRILVASLKHPTKGYGIHKTSLLDPLSTDFTPIHDGLIRDIVYSAKRGQILTTSIDKTLKISSALNNCVLQTYNLDCAGWSCDFDSVDPNILYCGLSNDTVMVYDIRNTKESLFRLRNSEITGGAQIHSLHTCVIEGRSTILCANSLKAYMWQSESTESNTEDDYICSLLNLGTEGYTSFSLSIDLSRQELLLSSRKHGSTQHIVASWDKSKKLFTSEWSIQSDISQKTLARTSCIQRGSQDPAVCYSDEKSGMLYIEDKDHEILTIPVGGQIMDIKYSKIDGEEILAGLTDDSLHLFKYQ</sequence>
<dbReference type="Proteomes" id="UP000077315">
    <property type="component" value="Unassembled WGS sequence"/>
</dbReference>
<organism evidence="19 20">
    <name type="scientific">Phycomyces blakesleeanus (strain ATCC 8743b / DSM 1359 / FGSC 10004 / NBRC 33097 / NRRL 1555)</name>
    <dbReference type="NCBI Taxonomy" id="763407"/>
    <lineage>
        <taxon>Eukaryota</taxon>
        <taxon>Fungi</taxon>
        <taxon>Fungi incertae sedis</taxon>
        <taxon>Mucoromycota</taxon>
        <taxon>Mucoromycotina</taxon>
        <taxon>Mucoromycetes</taxon>
        <taxon>Mucorales</taxon>
        <taxon>Phycomycetaceae</taxon>
        <taxon>Phycomyces</taxon>
    </lineage>
</organism>
<dbReference type="GO" id="GO:0005737">
    <property type="term" value="C:cytoplasm"/>
    <property type="evidence" value="ECO:0007669"/>
    <property type="project" value="UniProtKB-SubCell"/>
</dbReference>
<evidence type="ECO:0000256" key="2">
    <source>
        <dbReference type="ARBA" id="ARBA00004496"/>
    </source>
</evidence>
<dbReference type="Gene3D" id="2.130.10.10">
    <property type="entry name" value="YVTN repeat-like/Quinoprotein amine dehydrogenase"/>
    <property type="match status" value="1"/>
</dbReference>
<evidence type="ECO:0000256" key="1">
    <source>
        <dbReference type="ARBA" id="ARBA00000900"/>
    </source>
</evidence>
<feature type="domain" description="RING-type" evidence="18">
    <location>
        <begin position="73"/>
        <end position="125"/>
    </location>
</feature>
<dbReference type="EC" id="2.3.2.27" evidence="4"/>
<dbReference type="AlphaFoldDB" id="A0A162TKH7"/>
<evidence type="ECO:0000256" key="16">
    <source>
        <dbReference type="ARBA" id="ARBA00034306"/>
    </source>
</evidence>
<dbReference type="PROSITE" id="PS50089">
    <property type="entry name" value="ZF_RING_2"/>
    <property type="match status" value="1"/>
</dbReference>
<dbReference type="OrthoDB" id="8062037at2759"/>
<dbReference type="GO" id="GO:0016604">
    <property type="term" value="C:nuclear body"/>
    <property type="evidence" value="ECO:0007669"/>
    <property type="project" value="UniProtKB-SubCell"/>
</dbReference>
<keyword evidence="13" id="KW-0862">Zinc</keyword>
<evidence type="ECO:0000313" key="19">
    <source>
        <dbReference type="EMBL" id="OAD69302.1"/>
    </source>
</evidence>
<dbReference type="InterPro" id="IPR001841">
    <property type="entry name" value="Znf_RING"/>
</dbReference>
<keyword evidence="8" id="KW-0479">Metal-binding</keyword>